<dbReference type="EMBL" id="LS483250">
    <property type="protein sequence ID" value="SQD78523.1"/>
    <property type="molecule type" value="Genomic_DNA"/>
</dbReference>
<dbReference type="SMART" id="SM00065">
    <property type="entry name" value="GAF"/>
    <property type="match status" value="1"/>
</dbReference>
<evidence type="ECO:0000259" key="8">
    <source>
        <dbReference type="PROSITE" id="PS50839"/>
    </source>
</evidence>
<evidence type="ECO:0000256" key="2">
    <source>
        <dbReference type="ARBA" id="ARBA00004370"/>
    </source>
</evidence>
<dbReference type="SUPFAM" id="SSF55073">
    <property type="entry name" value="Nucleotide cyclase"/>
    <property type="match status" value="1"/>
</dbReference>
<dbReference type="EC" id="2.7.7.65" evidence="11"/>
<sequence length="1044" mass="116746">MLKELKTSIIIQLIFAVSIALSVITIYAIDSDKHQQQRLAIQNLSRSYVNLIETNINQALSATFPLAALIQNQHLDEASFSRFATEMLPFYPGVAALQLAPNGIIQYIAPLAGNEKAIGHNLLTSPNRNKEAFAARDSGKLTLAGPFNLVQGGYGAVGRLPIYLDRPSGEQFFWGFVIVLMHFPQVLDAVKLPALVEAGVAYQLSRINPDTGQLQVLSNSPQPLLANPVANSINIANVTWMLKMSPINGWVHYISLLVMSLLSMTFTILTTFSAILIMRIKDNQKSLKNIVAERTKQLGDNLTRLNLALTSTGQVWFELNIQSGEVLFGGQNEQLTDVNPSDIQTILEQWLEKIHPDDFELASNRYKASLVTGIPFELEYRRKTKDGNWLWVHTGCEFTAWDAHHKPIWCTGVHTDITQRKQIELRDNARNAVLEKLLKGDPLKIILEHIVNFIEQEQTGALCSVLLINAQGTHLNSGFSSSGIPDYYNEAINGIEIGDGVGSCGTAAFTKKRVIVENIQTHPYWTQVKELTAKAQLASCWSEPIIGANNQLLGTFAIYHRQPSTPTDDDFKLLEFAVQLSVIAIERYLSDKKLEMMAHYDMLTKLPNRSLLADRFKSGIAHSHRTNTMLGVCFLDLDNFKPVNDSYGHDVGDQLLIAVAQRLKANIRDEDTASRQGGDEFVLLLGDIESLEHCDEILQRINYFLAQPYIIAGHTFNISVSIGVTLYPDDDADLDTLLRHADYSMYQAKLTGKNRFHLFNPERDQQTIQKHQQLDEIKQALSNNEFALYYQPKINMKTGKVFGAEALIRWFHPEKGLIPPLDFLPIIEGTELENQIGDWVINQALKQIVEWQKQGIFMEVSVNIASYHLLSAEFLTLLESALASHPSLNAKYLQLEILESSALGDLNTIRNILDTCRDVFGVNIALDDFGTGYSSLTHLKNLPANTIKIDQNFVKNMLDDPDDYAIIKGVLALADSFNREVIAEGVETTEHGLMLLAMGCYAAQGYGIARPMPAADIPNWLHNYIPNQQWLDSGLNKDNIEELK</sequence>
<dbReference type="InterPro" id="IPR001633">
    <property type="entry name" value="EAL_dom"/>
</dbReference>
<dbReference type="InterPro" id="IPR013655">
    <property type="entry name" value="PAS_fold_3"/>
</dbReference>
<dbReference type="SMART" id="SM01079">
    <property type="entry name" value="CHASE"/>
    <property type="match status" value="1"/>
</dbReference>
<evidence type="ECO:0000256" key="3">
    <source>
        <dbReference type="ARBA" id="ARBA00022692"/>
    </source>
</evidence>
<dbReference type="InterPro" id="IPR052155">
    <property type="entry name" value="Biofilm_reg_signaling"/>
</dbReference>
<feature type="domain" description="GGDEF" evidence="10">
    <location>
        <begin position="628"/>
        <end position="761"/>
    </location>
</feature>
<dbReference type="SMART" id="SM00086">
    <property type="entry name" value="PAC"/>
    <property type="match status" value="1"/>
</dbReference>
<evidence type="ECO:0000256" key="5">
    <source>
        <dbReference type="ARBA" id="ARBA00023136"/>
    </source>
</evidence>
<keyword evidence="12" id="KW-1185">Reference proteome</keyword>
<dbReference type="Proteomes" id="UP000250163">
    <property type="component" value="Chromosome MORIYA"/>
</dbReference>
<dbReference type="RefSeq" id="WP_112714680.1">
    <property type="nucleotide sequence ID" value="NZ_LS483250.1"/>
</dbReference>
<dbReference type="SUPFAM" id="SSF55785">
    <property type="entry name" value="PYP-like sensor domain (PAS domain)"/>
    <property type="match status" value="1"/>
</dbReference>
<dbReference type="InterPro" id="IPR000014">
    <property type="entry name" value="PAS"/>
</dbReference>
<name>A0A330LPA3_9GAMM</name>
<dbReference type="CDD" id="cd00130">
    <property type="entry name" value="PAS"/>
    <property type="match status" value="1"/>
</dbReference>
<dbReference type="Pfam" id="PF08447">
    <property type="entry name" value="PAS_3"/>
    <property type="match status" value="1"/>
</dbReference>
<dbReference type="Gene3D" id="3.30.70.270">
    <property type="match status" value="1"/>
</dbReference>
<feature type="transmembrane region" description="Helical" evidence="6">
    <location>
        <begin position="250"/>
        <end position="278"/>
    </location>
</feature>
<evidence type="ECO:0000259" key="7">
    <source>
        <dbReference type="PROSITE" id="PS50113"/>
    </source>
</evidence>
<dbReference type="PROSITE" id="PS50887">
    <property type="entry name" value="GGDEF"/>
    <property type="match status" value="1"/>
</dbReference>
<dbReference type="Pfam" id="PF00990">
    <property type="entry name" value="GGDEF"/>
    <property type="match status" value="1"/>
</dbReference>
<dbReference type="Pfam" id="PF00563">
    <property type="entry name" value="EAL"/>
    <property type="match status" value="1"/>
</dbReference>
<keyword evidence="11" id="KW-0808">Transferase</keyword>
<keyword evidence="4 6" id="KW-1133">Transmembrane helix</keyword>
<dbReference type="GO" id="GO:0052621">
    <property type="term" value="F:diguanylate cyclase activity"/>
    <property type="evidence" value="ECO:0007669"/>
    <property type="project" value="UniProtKB-EC"/>
</dbReference>
<gene>
    <name evidence="11" type="ORF">MORIYA_2045</name>
</gene>
<dbReference type="Gene3D" id="3.30.450.20">
    <property type="entry name" value="PAS domain"/>
    <property type="match status" value="1"/>
</dbReference>
<dbReference type="Gene3D" id="3.30.450.350">
    <property type="entry name" value="CHASE domain"/>
    <property type="match status" value="1"/>
</dbReference>
<evidence type="ECO:0000256" key="1">
    <source>
        <dbReference type="ARBA" id="ARBA00001946"/>
    </source>
</evidence>
<dbReference type="Pfam" id="PF03924">
    <property type="entry name" value="CHASE"/>
    <property type="match status" value="1"/>
</dbReference>
<dbReference type="PANTHER" id="PTHR44757">
    <property type="entry name" value="DIGUANYLATE CYCLASE DGCP"/>
    <property type="match status" value="1"/>
</dbReference>
<dbReference type="Pfam" id="PF13185">
    <property type="entry name" value="GAF_2"/>
    <property type="match status" value="1"/>
</dbReference>
<dbReference type="InterPro" id="IPR029787">
    <property type="entry name" value="Nucleotide_cyclase"/>
</dbReference>
<dbReference type="InterPro" id="IPR042240">
    <property type="entry name" value="CHASE_sf"/>
</dbReference>
<evidence type="ECO:0000256" key="6">
    <source>
        <dbReference type="SAM" id="Phobius"/>
    </source>
</evidence>
<dbReference type="InterPro" id="IPR001610">
    <property type="entry name" value="PAC"/>
</dbReference>
<evidence type="ECO:0000259" key="10">
    <source>
        <dbReference type="PROSITE" id="PS50887"/>
    </source>
</evidence>
<dbReference type="SMART" id="SM00052">
    <property type="entry name" value="EAL"/>
    <property type="match status" value="1"/>
</dbReference>
<proteinExistence type="predicted"/>
<dbReference type="NCBIfam" id="TIGR00254">
    <property type="entry name" value="GGDEF"/>
    <property type="match status" value="1"/>
</dbReference>
<dbReference type="InterPro" id="IPR035919">
    <property type="entry name" value="EAL_sf"/>
</dbReference>
<dbReference type="InterPro" id="IPR043128">
    <property type="entry name" value="Rev_trsase/Diguanyl_cyclase"/>
</dbReference>
<feature type="transmembrane region" description="Helical" evidence="6">
    <location>
        <begin position="9"/>
        <end position="29"/>
    </location>
</feature>
<dbReference type="InterPro" id="IPR029016">
    <property type="entry name" value="GAF-like_dom_sf"/>
</dbReference>
<dbReference type="CDD" id="cd01949">
    <property type="entry name" value="GGDEF"/>
    <property type="match status" value="1"/>
</dbReference>
<dbReference type="SMART" id="SM00267">
    <property type="entry name" value="GGDEF"/>
    <property type="match status" value="1"/>
</dbReference>
<dbReference type="Gene3D" id="3.20.20.450">
    <property type="entry name" value="EAL domain"/>
    <property type="match status" value="1"/>
</dbReference>
<feature type="domain" description="PAC" evidence="7">
    <location>
        <begin position="376"/>
        <end position="429"/>
    </location>
</feature>
<dbReference type="SUPFAM" id="SSF55781">
    <property type="entry name" value="GAF domain-like"/>
    <property type="match status" value="1"/>
</dbReference>
<dbReference type="InterPro" id="IPR035965">
    <property type="entry name" value="PAS-like_dom_sf"/>
</dbReference>
<dbReference type="InterPro" id="IPR006189">
    <property type="entry name" value="CHASE_dom"/>
</dbReference>
<evidence type="ECO:0000313" key="12">
    <source>
        <dbReference type="Proteomes" id="UP000250163"/>
    </source>
</evidence>
<dbReference type="Gene3D" id="3.30.450.40">
    <property type="match status" value="1"/>
</dbReference>
<dbReference type="PROSITE" id="PS50883">
    <property type="entry name" value="EAL"/>
    <property type="match status" value="1"/>
</dbReference>
<dbReference type="FunFam" id="3.30.70.270:FF:000001">
    <property type="entry name" value="Diguanylate cyclase domain protein"/>
    <property type="match status" value="1"/>
</dbReference>
<dbReference type="GO" id="GO:0007165">
    <property type="term" value="P:signal transduction"/>
    <property type="evidence" value="ECO:0007669"/>
    <property type="project" value="UniProtKB-ARBA"/>
</dbReference>
<dbReference type="SUPFAM" id="SSF141868">
    <property type="entry name" value="EAL domain-like"/>
    <property type="match status" value="1"/>
</dbReference>
<reference evidence="12" key="1">
    <citation type="submission" date="2018-05" db="EMBL/GenBank/DDBJ databases">
        <authorList>
            <person name="Cea G.-C."/>
            <person name="William W."/>
        </authorList>
    </citation>
    <scope>NUCLEOTIDE SEQUENCE [LARGE SCALE GENOMIC DNA]</scope>
    <source>
        <strain evidence="12">DB21MT 5</strain>
    </source>
</reference>
<dbReference type="OrthoDB" id="9176779at2"/>
<dbReference type="PANTHER" id="PTHR44757:SF2">
    <property type="entry name" value="BIOFILM ARCHITECTURE MAINTENANCE PROTEIN MBAA"/>
    <property type="match status" value="1"/>
</dbReference>
<dbReference type="InterPro" id="IPR000160">
    <property type="entry name" value="GGDEF_dom"/>
</dbReference>
<comment type="subcellular location">
    <subcellularLocation>
        <location evidence="2">Membrane</location>
    </subcellularLocation>
</comment>
<dbReference type="AlphaFoldDB" id="A0A330LPA3"/>
<evidence type="ECO:0000259" key="9">
    <source>
        <dbReference type="PROSITE" id="PS50883"/>
    </source>
</evidence>
<organism evidence="11 12">
    <name type="scientific">Moritella yayanosii</name>
    <dbReference type="NCBI Taxonomy" id="69539"/>
    <lineage>
        <taxon>Bacteria</taxon>
        <taxon>Pseudomonadati</taxon>
        <taxon>Pseudomonadota</taxon>
        <taxon>Gammaproteobacteria</taxon>
        <taxon>Alteromonadales</taxon>
        <taxon>Moritellaceae</taxon>
        <taxon>Moritella</taxon>
    </lineage>
</organism>
<dbReference type="InterPro" id="IPR003018">
    <property type="entry name" value="GAF"/>
</dbReference>
<feature type="domain" description="EAL" evidence="9">
    <location>
        <begin position="770"/>
        <end position="1025"/>
    </location>
</feature>
<accession>A0A330LPA3</accession>
<comment type="cofactor">
    <cofactor evidence="1">
        <name>Mg(2+)</name>
        <dbReference type="ChEBI" id="CHEBI:18420"/>
    </cofactor>
</comment>
<evidence type="ECO:0000313" key="11">
    <source>
        <dbReference type="EMBL" id="SQD78523.1"/>
    </source>
</evidence>
<dbReference type="PROSITE" id="PS50839">
    <property type="entry name" value="CHASE"/>
    <property type="match status" value="1"/>
</dbReference>
<keyword evidence="5 6" id="KW-0472">Membrane</keyword>
<dbReference type="InterPro" id="IPR000700">
    <property type="entry name" value="PAS-assoc_C"/>
</dbReference>
<feature type="domain" description="CHASE" evidence="8">
    <location>
        <begin position="101"/>
        <end position="195"/>
    </location>
</feature>
<dbReference type="KEGG" id="mya:MORIYA_2045"/>
<dbReference type="CDD" id="cd01948">
    <property type="entry name" value="EAL"/>
    <property type="match status" value="1"/>
</dbReference>
<keyword evidence="3 6" id="KW-0812">Transmembrane</keyword>
<dbReference type="GO" id="GO:0016020">
    <property type="term" value="C:membrane"/>
    <property type="evidence" value="ECO:0007669"/>
    <property type="project" value="UniProtKB-SubCell"/>
</dbReference>
<evidence type="ECO:0000256" key="4">
    <source>
        <dbReference type="ARBA" id="ARBA00022989"/>
    </source>
</evidence>
<protein>
    <submittedName>
        <fullName evidence="11">Putative Diguanylate cyclase</fullName>
        <ecNumber evidence="11">2.7.7.65</ecNumber>
    </submittedName>
</protein>
<dbReference type="PROSITE" id="PS50113">
    <property type="entry name" value="PAC"/>
    <property type="match status" value="1"/>
</dbReference>
<keyword evidence="11" id="KW-0548">Nucleotidyltransferase</keyword>